<keyword evidence="1" id="KW-1133">Transmembrane helix</keyword>
<keyword evidence="1" id="KW-0812">Transmembrane</keyword>
<comment type="caution">
    <text evidence="3">The sequence shown here is derived from an EMBL/GenBank/DDBJ whole genome shotgun (WGS) entry which is preliminary data.</text>
</comment>
<accession>E6QKW7</accession>
<proteinExistence type="predicted"/>
<gene>
    <name evidence="3" type="ORF">CARN6_1293</name>
</gene>
<name>E6QKW7_9ZZZZ</name>
<sequence length="213" mass="22666">MRLHRWGIGLEFLGMAVAAGVLMTLAGCRVRTSKVAGSEEKHVQVDTPFGGIHVNTDETTAADIGLPIYPGASVATDDADHKSADVRMGFGQWQLRVKVARYATPDPEAKVEGFYRNALKRYGNVIECVDHKPVGTLTQTSEGLTCEDSGKSGSGNAGGLKVDTDADSRMELKAGSRHHQHIVGLDTPKNSQLGTHFALVVLDLPSGGDDKAD</sequence>
<evidence type="ECO:0000313" key="3">
    <source>
        <dbReference type="EMBL" id="CBI07887.1"/>
    </source>
</evidence>
<evidence type="ECO:0000259" key="2">
    <source>
        <dbReference type="PROSITE" id="PS51015"/>
    </source>
</evidence>
<reference evidence="3" key="1">
    <citation type="submission" date="2009-10" db="EMBL/GenBank/DDBJ databases">
        <title>Diversity of trophic interactions inside an arsenic-rich microbial ecosystem.</title>
        <authorList>
            <person name="Bertin P.N."/>
            <person name="Heinrich-Salmeron A."/>
            <person name="Pelletier E."/>
            <person name="Goulhen-Chollet F."/>
            <person name="Arsene-Ploetze F."/>
            <person name="Gallien S."/>
            <person name="Calteau A."/>
            <person name="Vallenet D."/>
            <person name="Casiot C."/>
            <person name="Chane-Woon-Ming B."/>
            <person name="Giloteaux L."/>
            <person name="Barakat M."/>
            <person name="Bonnefoy V."/>
            <person name="Bruneel O."/>
            <person name="Chandler M."/>
            <person name="Cleiss J."/>
            <person name="Duran R."/>
            <person name="Elbaz-Poulichet F."/>
            <person name="Fonknechten N."/>
            <person name="Lauga B."/>
            <person name="Mornico D."/>
            <person name="Ortet P."/>
            <person name="Schaeffer C."/>
            <person name="Siguier P."/>
            <person name="Alexander Thil Smith A."/>
            <person name="Van Dorsselaer A."/>
            <person name="Weissenbach J."/>
            <person name="Medigue C."/>
            <person name="Le Paslier D."/>
        </authorList>
    </citation>
    <scope>NUCLEOTIDE SEQUENCE</scope>
</reference>
<organism evidence="3">
    <name type="scientific">mine drainage metagenome</name>
    <dbReference type="NCBI Taxonomy" id="410659"/>
    <lineage>
        <taxon>unclassified sequences</taxon>
        <taxon>metagenomes</taxon>
        <taxon>ecological metagenomes</taxon>
    </lineage>
</organism>
<protein>
    <recommendedName>
        <fullName evidence="2">YDG domain-containing protein</fullName>
    </recommendedName>
</protein>
<dbReference type="InterPro" id="IPR003105">
    <property type="entry name" value="SRA_YDG"/>
</dbReference>
<keyword evidence="1" id="KW-0472">Membrane</keyword>
<dbReference type="AlphaFoldDB" id="E6QKW7"/>
<dbReference type="PROSITE" id="PS51257">
    <property type="entry name" value="PROKAR_LIPOPROTEIN"/>
    <property type="match status" value="1"/>
</dbReference>
<evidence type="ECO:0000256" key="1">
    <source>
        <dbReference type="SAM" id="Phobius"/>
    </source>
</evidence>
<dbReference type="EMBL" id="CABQ01000157">
    <property type="protein sequence ID" value="CBI07887.1"/>
    <property type="molecule type" value="Genomic_DNA"/>
</dbReference>
<dbReference type="PROSITE" id="PS51015">
    <property type="entry name" value="YDG"/>
    <property type="match status" value="1"/>
</dbReference>
<feature type="domain" description="YDG" evidence="2">
    <location>
        <begin position="155"/>
        <end position="213"/>
    </location>
</feature>
<feature type="transmembrane region" description="Helical" evidence="1">
    <location>
        <begin position="6"/>
        <end position="26"/>
    </location>
</feature>